<evidence type="ECO:0000313" key="8">
    <source>
        <dbReference type="Proteomes" id="UP000000305"/>
    </source>
</evidence>
<name>E9GJD7_DAPPU</name>
<keyword evidence="4" id="KW-0732">Signal</keyword>
<dbReference type="InterPro" id="IPR037120">
    <property type="entry name" value="Haem_peroxidase_sf_animal"/>
</dbReference>
<dbReference type="Proteomes" id="UP000000305">
    <property type="component" value="Unassembled WGS sequence"/>
</dbReference>
<keyword evidence="6" id="KW-0349">Heme</keyword>
<dbReference type="PRINTS" id="PR00457">
    <property type="entry name" value="ANPEROXIDASE"/>
</dbReference>
<evidence type="ECO:0000256" key="3">
    <source>
        <dbReference type="ARBA" id="ARBA00022559"/>
    </source>
</evidence>
<evidence type="ECO:0000256" key="5">
    <source>
        <dbReference type="ARBA" id="ARBA00023180"/>
    </source>
</evidence>
<keyword evidence="3" id="KW-0575">Peroxidase</keyword>
<dbReference type="PANTHER" id="PTHR11475">
    <property type="entry name" value="OXIDASE/PEROXIDASE"/>
    <property type="match status" value="1"/>
</dbReference>
<dbReference type="GO" id="GO:0004601">
    <property type="term" value="F:peroxidase activity"/>
    <property type="evidence" value="ECO:0000318"/>
    <property type="project" value="GO_Central"/>
</dbReference>
<dbReference type="FunCoup" id="E9GJD7">
    <property type="interactions" value="38"/>
</dbReference>
<organism evidence="7 8">
    <name type="scientific">Daphnia pulex</name>
    <name type="common">Water flea</name>
    <dbReference type="NCBI Taxonomy" id="6669"/>
    <lineage>
        <taxon>Eukaryota</taxon>
        <taxon>Metazoa</taxon>
        <taxon>Ecdysozoa</taxon>
        <taxon>Arthropoda</taxon>
        <taxon>Crustacea</taxon>
        <taxon>Branchiopoda</taxon>
        <taxon>Diplostraca</taxon>
        <taxon>Cladocera</taxon>
        <taxon>Anomopoda</taxon>
        <taxon>Daphniidae</taxon>
        <taxon>Daphnia</taxon>
    </lineage>
</organism>
<dbReference type="CDD" id="cd09823">
    <property type="entry name" value="peroxinectin_like"/>
    <property type="match status" value="1"/>
</dbReference>
<keyword evidence="6" id="KW-0408">Iron</keyword>
<dbReference type="PANTHER" id="PTHR11475:SF4">
    <property type="entry name" value="CHORION PEROXIDASE"/>
    <property type="match status" value="1"/>
</dbReference>
<evidence type="ECO:0000256" key="6">
    <source>
        <dbReference type="PIRSR" id="PIRSR619791-2"/>
    </source>
</evidence>
<accession>E9GJD7</accession>
<dbReference type="Gene3D" id="1.10.640.10">
    <property type="entry name" value="Haem peroxidase domain superfamily, animal type"/>
    <property type="match status" value="1"/>
</dbReference>
<dbReference type="SUPFAM" id="SSF48113">
    <property type="entry name" value="Heme-dependent peroxidases"/>
    <property type="match status" value="1"/>
</dbReference>
<dbReference type="AlphaFoldDB" id="E9GJD7"/>
<dbReference type="GO" id="GO:0020037">
    <property type="term" value="F:heme binding"/>
    <property type="evidence" value="ECO:0007669"/>
    <property type="project" value="InterPro"/>
</dbReference>
<evidence type="ECO:0008006" key="9">
    <source>
        <dbReference type="Google" id="ProtNLM"/>
    </source>
</evidence>
<feature type="non-terminal residue" evidence="7">
    <location>
        <position position="1"/>
    </location>
</feature>
<keyword evidence="6" id="KW-0479">Metal-binding</keyword>
<feature type="binding site" description="axial binding residue" evidence="6">
    <location>
        <position position="449"/>
    </location>
    <ligand>
        <name>heme b</name>
        <dbReference type="ChEBI" id="CHEBI:60344"/>
    </ligand>
    <ligandPart>
        <name>Fe</name>
        <dbReference type="ChEBI" id="CHEBI:18248"/>
    </ligandPart>
</feature>
<proteinExistence type="predicted"/>
<evidence type="ECO:0000256" key="4">
    <source>
        <dbReference type="ARBA" id="ARBA00022729"/>
    </source>
</evidence>
<dbReference type="FunFam" id="1.10.640.10:FF:000003">
    <property type="entry name" value="chorion peroxidase"/>
    <property type="match status" value="1"/>
</dbReference>
<evidence type="ECO:0000313" key="7">
    <source>
        <dbReference type="EMBL" id="EFX80433.1"/>
    </source>
</evidence>
<dbReference type="EMBL" id="GL732547">
    <property type="protein sequence ID" value="EFX80433.1"/>
    <property type="molecule type" value="Genomic_DNA"/>
</dbReference>
<sequence>PRLLDAAIKAGQLQFSKMVETEQRLAKRHIVVVPGTDRALYSLWFKTTDESQKISLGALRGISTSTELVKRLRIPPEQTEFALNRIVIRDTYFSDTCPTDPICDEKAKKNPFRTSDGSCNNLQRSSWGKSRTQFRRLFVPVYADGVRQPRRAQNGGELPNVRLLSTSLAVTARSQGNDPNVKWSESENTYWVTQYGQFIDHDMTSTVQSKLTTRLGEIQCCMEDGKHIDKDMLHPECLPIDIPKNDPFFSKLSPARRCMNFIRSAPARRSDCRLGYAEQMNDNTHLLDMSNVYGSDAKVARELRTHKKGSLNAEGTGISSCALSKGITGKDPPAHVKCFKAGDGRSSVTPNLAVTHTIFMRQHNRLVDLLADLNPHWNDERLYQEARRILTAQMQHITYNEWLPVVIGREKMQELGLLPLLKGFSRDYDENVNPSILNEFAAAAFRFGHSLVQGQNHLYDMKRKKTGSVQLRHHFFKTQSLYTPGNLDKFLVGLATQPDQKVDNVFTEELTNHLFEEDGKGYGMDLLSLNIQRGRDHGLPGYNSYRALCGLPRSKDFDGLIDLIPRQTVDKLKSLYASVEDVDLYIAGVSERPAKGAVIGPTFQCIIADQFLRLKRGDRYFYDLGGQSGSFTEKQLEEIRKTSFARLICDNSLVQLTQPLVFKSASTV</sequence>
<dbReference type="GO" id="GO:0006979">
    <property type="term" value="P:response to oxidative stress"/>
    <property type="evidence" value="ECO:0007669"/>
    <property type="project" value="InterPro"/>
</dbReference>
<keyword evidence="5" id="KW-0325">Glycoprotein</keyword>
<comment type="subcellular location">
    <subcellularLocation>
        <location evidence="1">Secreted</location>
    </subcellularLocation>
</comment>
<dbReference type="eggNOG" id="KOG2408">
    <property type="taxonomic scope" value="Eukaryota"/>
</dbReference>
<dbReference type="HOGENOM" id="CLU_006087_5_2_1"/>
<dbReference type="OrthoDB" id="823504at2759"/>
<keyword evidence="8" id="KW-1185">Reference proteome</keyword>
<reference evidence="7 8" key="1">
    <citation type="journal article" date="2011" name="Science">
        <title>The ecoresponsive genome of Daphnia pulex.</title>
        <authorList>
            <person name="Colbourne J.K."/>
            <person name="Pfrender M.E."/>
            <person name="Gilbert D."/>
            <person name="Thomas W.K."/>
            <person name="Tucker A."/>
            <person name="Oakley T.H."/>
            <person name="Tokishita S."/>
            <person name="Aerts A."/>
            <person name="Arnold G.J."/>
            <person name="Basu M.K."/>
            <person name="Bauer D.J."/>
            <person name="Caceres C.E."/>
            <person name="Carmel L."/>
            <person name="Casola C."/>
            <person name="Choi J.H."/>
            <person name="Detter J.C."/>
            <person name="Dong Q."/>
            <person name="Dusheyko S."/>
            <person name="Eads B.D."/>
            <person name="Frohlich T."/>
            <person name="Geiler-Samerotte K.A."/>
            <person name="Gerlach D."/>
            <person name="Hatcher P."/>
            <person name="Jogdeo S."/>
            <person name="Krijgsveld J."/>
            <person name="Kriventseva E.V."/>
            <person name="Kultz D."/>
            <person name="Laforsch C."/>
            <person name="Lindquist E."/>
            <person name="Lopez J."/>
            <person name="Manak J.R."/>
            <person name="Muller J."/>
            <person name="Pangilinan J."/>
            <person name="Patwardhan R.P."/>
            <person name="Pitluck S."/>
            <person name="Pritham E.J."/>
            <person name="Rechtsteiner A."/>
            <person name="Rho M."/>
            <person name="Rogozin I.B."/>
            <person name="Sakarya O."/>
            <person name="Salamov A."/>
            <person name="Schaack S."/>
            <person name="Shapiro H."/>
            <person name="Shiga Y."/>
            <person name="Skalitzky C."/>
            <person name="Smith Z."/>
            <person name="Souvorov A."/>
            <person name="Sung W."/>
            <person name="Tang Z."/>
            <person name="Tsuchiya D."/>
            <person name="Tu H."/>
            <person name="Vos H."/>
            <person name="Wang M."/>
            <person name="Wolf Y.I."/>
            <person name="Yamagata H."/>
            <person name="Yamada T."/>
            <person name="Ye Y."/>
            <person name="Shaw J.R."/>
            <person name="Andrews J."/>
            <person name="Crease T.J."/>
            <person name="Tang H."/>
            <person name="Lucas S.M."/>
            <person name="Robertson H.M."/>
            <person name="Bork P."/>
            <person name="Koonin E.V."/>
            <person name="Zdobnov E.M."/>
            <person name="Grigoriev I.V."/>
            <person name="Lynch M."/>
            <person name="Boore J.L."/>
        </authorList>
    </citation>
    <scope>NUCLEOTIDE SEQUENCE [LARGE SCALE GENOMIC DNA]</scope>
</reference>
<dbReference type="InterPro" id="IPR010255">
    <property type="entry name" value="Haem_peroxidase_sf"/>
</dbReference>
<dbReference type="PROSITE" id="PS50292">
    <property type="entry name" value="PEROXIDASE_3"/>
    <property type="match status" value="1"/>
</dbReference>
<dbReference type="GO" id="GO:0005576">
    <property type="term" value="C:extracellular region"/>
    <property type="evidence" value="ECO:0007669"/>
    <property type="project" value="UniProtKB-SubCell"/>
</dbReference>
<dbReference type="GO" id="GO:0046872">
    <property type="term" value="F:metal ion binding"/>
    <property type="evidence" value="ECO:0007669"/>
    <property type="project" value="UniProtKB-KW"/>
</dbReference>
<dbReference type="PhylomeDB" id="E9GJD7"/>
<dbReference type="Pfam" id="PF03098">
    <property type="entry name" value="An_peroxidase"/>
    <property type="match status" value="1"/>
</dbReference>
<dbReference type="OMA" id="NVMFMQW"/>
<keyword evidence="2" id="KW-0964">Secreted</keyword>
<evidence type="ECO:0000256" key="1">
    <source>
        <dbReference type="ARBA" id="ARBA00004613"/>
    </source>
</evidence>
<evidence type="ECO:0000256" key="2">
    <source>
        <dbReference type="ARBA" id="ARBA00022525"/>
    </source>
</evidence>
<dbReference type="InParanoid" id="E9GJD7"/>
<gene>
    <name evidence="7" type="ORF">DAPPUDRAFT_51532</name>
</gene>
<keyword evidence="3" id="KW-0560">Oxidoreductase</keyword>
<protein>
    <recommendedName>
        <fullName evidence="9">Peroxidase</fullName>
    </recommendedName>
</protein>
<dbReference type="KEGG" id="dpx:DAPPUDRAFT_51532"/>
<dbReference type="InterPro" id="IPR019791">
    <property type="entry name" value="Haem_peroxidase_animal"/>
</dbReference>